<proteinExistence type="predicted"/>
<evidence type="ECO:0000313" key="1">
    <source>
        <dbReference type="EMBL" id="GHF29026.1"/>
    </source>
</evidence>
<evidence type="ECO:0000313" key="2">
    <source>
        <dbReference type="Proteomes" id="UP000619376"/>
    </source>
</evidence>
<sequence length="175" mass="18408">MIGGYARRMLPRGLRARAVLPLALPTVLASCALGAYLSPQTALERRVNGLYEGIGVGGTGRVPYRLTLTIQQREGRATAVLVNDESRKAYAGSGTFQATGDGGALELKFFENGDQHRANLHATVIGTKVSGTLRTVLLGRELLGYVVELNKVSDSTTVPATTAPVPQPAPTPAVP</sequence>
<gene>
    <name evidence="1" type="ORF">GCM10017781_01240</name>
</gene>
<evidence type="ECO:0008006" key="3">
    <source>
        <dbReference type="Google" id="ProtNLM"/>
    </source>
</evidence>
<accession>A0ABQ3JFS1</accession>
<organism evidence="1 2">
    <name type="scientific">Deinococcus metalli</name>
    <dbReference type="NCBI Taxonomy" id="1141878"/>
    <lineage>
        <taxon>Bacteria</taxon>
        <taxon>Thermotogati</taxon>
        <taxon>Deinococcota</taxon>
        <taxon>Deinococci</taxon>
        <taxon>Deinococcales</taxon>
        <taxon>Deinococcaceae</taxon>
        <taxon>Deinococcus</taxon>
    </lineage>
</organism>
<dbReference type="EMBL" id="BNAJ01000001">
    <property type="protein sequence ID" value="GHF29026.1"/>
    <property type="molecule type" value="Genomic_DNA"/>
</dbReference>
<dbReference type="PROSITE" id="PS51257">
    <property type="entry name" value="PROKAR_LIPOPROTEIN"/>
    <property type="match status" value="1"/>
</dbReference>
<dbReference type="Proteomes" id="UP000619376">
    <property type="component" value="Unassembled WGS sequence"/>
</dbReference>
<comment type="caution">
    <text evidence="1">The sequence shown here is derived from an EMBL/GenBank/DDBJ whole genome shotgun (WGS) entry which is preliminary data.</text>
</comment>
<keyword evidence="2" id="KW-1185">Reference proteome</keyword>
<reference evidence="2" key="1">
    <citation type="journal article" date="2019" name="Int. J. Syst. Evol. Microbiol.">
        <title>The Global Catalogue of Microorganisms (GCM) 10K type strain sequencing project: providing services to taxonomists for standard genome sequencing and annotation.</title>
        <authorList>
            <consortium name="The Broad Institute Genomics Platform"/>
            <consortium name="The Broad Institute Genome Sequencing Center for Infectious Disease"/>
            <person name="Wu L."/>
            <person name="Ma J."/>
        </authorList>
    </citation>
    <scope>NUCLEOTIDE SEQUENCE [LARGE SCALE GENOMIC DNA]</scope>
    <source>
        <strain evidence="2">CGMCC 1.18437</strain>
    </source>
</reference>
<name>A0ABQ3JFS1_9DEIO</name>
<protein>
    <recommendedName>
        <fullName evidence="3">DUF3568 family protein</fullName>
    </recommendedName>
</protein>